<dbReference type="InterPro" id="IPR014716">
    <property type="entry name" value="Fibrinogen_a/b/g_C_1"/>
</dbReference>
<dbReference type="SUPFAM" id="SSF56496">
    <property type="entry name" value="Fibrinogen C-terminal domain-like"/>
    <property type="match status" value="1"/>
</dbReference>
<dbReference type="EMBL" id="OW240912">
    <property type="protein sequence ID" value="CAH2219694.1"/>
    <property type="molecule type" value="Genomic_DNA"/>
</dbReference>
<keyword evidence="4" id="KW-1185">Reference proteome</keyword>
<dbReference type="PANTHER" id="PTHR19143">
    <property type="entry name" value="FIBRINOGEN/TENASCIN/ANGIOPOEITIN"/>
    <property type="match status" value="1"/>
</dbReference>
<evidence type="ECO:0000313" key="3">
    <source>
        <dbReference type="EMBL" id="CAH2219694.1"/>
    </source>
</evidence>
<dbReference type="InterPro" id="IPR050373">
    <property type="entry name" value="Fibrinogen_C-term_domain"/>
</dbReference>
<dbReference type="AlphaFoldDB" id="A0AAD1QXR0"/>
<feature type="compositionally biased region" description="Polar residues" evidence="1">
    <location>
        <begin position="37"/>
        <end position="62"/>
    </location>
</feature>
<feature type="region of interest" description="Disordered" evidence="1">
    <location>
        <begin position="1"/>
        <end position="86"/>
    </location>
</feature>
<name>A0AAD1QXR0_PELCU</name>
<dbReference type="InterPro" id="IPR002181">
    <property type="entry name" value="Fibrinogen_a/b/g_C_dom"/>
</dbReference>
<dbReference type="InterPro" id="IPR036056">
    <property type="entry name" value="Fibrinogen-like_C"/>
</dbReference>
<dbReference type="Pfam" id="PF00147">
    <property type="entry name" value="Fibrinogen_C"/>
    <property type="match status" value="1"/>
</dbReference>
<dbReference type="Proteomes" id="UP001295444">
    <property type="component" value="Chromosome 01"/>
</dbReference>
<dbReference type="Gene3D" id="3.90.215.10">
    <property type="entry name" value="Gamma Fibrinogen, chain A, domain 1"/>
    <property type="match status" value="1"/>
</dbReference>
<dbReference type="GO" id="GO:0005615">
    <property type="term" value="C:extracellular space"/>
    <property type="evidence" value="ECO:0007669"/>
    <property type="project" value="TreeGrafter"/>
</dbReference>
<sequence length="307" mass="34994">MLNSYGSGFISRPTRDTTPVAHITNSHDNHRTARGLHQNTLMPSRNYGTQTPQHGRTLTHTHGTQDTERRDARIHSGHNTQSKTKRPVSLLTMEVGREACFPIDCDKLPKGSQSGVYVIKPSSSPPLVVFCEIDDEGNRWTVLQRNTLKTEITWYESWTTYKYGFGNVLQDHWLGNEYIHLLTAQRPYMVRFVMVDKNDKEFYADYDIFSIDQEVNGYTLRLGRYSGTAPDFLTTFDSGNVHDNMKFSTKDKDQDRSSSHCAASYGGWWFDNCQLVHLNAKGYILWKSICSGDCTKSKIMVKPTGIC</sequence>
<dbReference type="PANTHER" id="PTHR19143:SF428">
    <property type="entry name" value="ANGIOPOIETIN-RELATED PROTEIN 1-LIKE-RELATED"/>
    <property type="match status" value="1"/>
</dbReference>
<accession>A0AAD1QXR0</accession>
<evidence type="ECO:0000256" key="1">
    <source>
        <dbReference type="SAM" id="MobiDB-lite"/>
    </source>
</evidence>
<evidence type="ECO:0000259" key="2">
    <source>
        <dbReference type="PROSITE" id="PS51406"/>
    </source>
</evidence>
<feature type="domain" description="Fibrinogen C-terminal" evidence="2">
    <location>
        <begin position="96"/>
        <end position="305"/>
    </location>
</feature>
<dbReference type="PROSITE" id="PS51406">
    <property type="entry name" value="FIBRINOGEN_C_2"/>
    <property type="match status" value="1"/>
</dbReference>
<evidence type="ECO:0000313" key="4">
    <source>
        <dbReference type="Proteomes" id="UP001295444"/>
    </source>
</evidence>
<protein>
    <recommendedName>
        <fullName evidence="2">Fibrinogen C-terminal domain-containing protein</fullName>
    </recommendedName>
</protein>
<organism evidence="3 4">
    <name type="scientific">Pelobates cultripes</name>
    <name type="common">Western spadefoot toad</name>
    <dbReference type="NCBI Taxonomy" id="61616"/>
    <lineage>
        <taxon>Eukaryota</taxon>
        <taxon>Metazoa</taxon>
        <taxon>Chordata</taxon>
        <taxon>Craniata</taxon>
        <taxon>Vertebrata</taxon>
        <taxon>Euteleostomi</taxon>
        <taxon>Amphibia</taxon>
        <taxon>Batrachia</taxon>
        <taxon>Anura</taxon>
        <taxon>Pelobatoidea</taxon>
        <taxon>Pelobatidae</taxon>
        <taxon>Pelobates</taxon>
    </lineage>
</organism>
<proteinExistence type="predicted"/>
<gene>
    <name evidence="3" type="ORF">PECUL_23A014333</name>
</gene>
<feature type="compositionally biased region" description="Basic and acidic residues" evidence="1">
    <location>
        <begin position="63"/>
        <end position="74"/>
    </location>
</feature>
<dbReference type="CDD" id="cd00087">
    <property type="entry name" value="FReD"/>
    <property type="match status" value="1"/>
</dbReference>
<dbReference type="SMART" id="SM00186">
    <property type="entry name" value="FBG"/>
    <property type="match status" value="1"/>
</dbReference>
<reference evidence="3" key="1">
    <citation type="submission" date="2022-03" db="EMBL/GenBank/DDBJ databases">
        <authorList>
            <person name="Alioto T."/>
            <person name="Alioto T."/>
            <person name="Gomez Garrido J."/>
        </authorList>
    </citation>
    <scope>NUCLEOTIDE SEQUENCE</scope>
</reference>